<dbReference type="EMBL" id="CP010777">
    <property type="protein sequence ID" value="AKQ46309.1"/>
    <property type="molecule type" value="Genomic_DNA"/>
</dbReference>
<dbReference type="STRING" id="1379910.TH63_12835"/>
<keyword evidence="3" id="KW-1185">Reference proteome</keyword>
<keyword evidence="1" id="KW-0472">Membrane</keyword>
<dbReference type="KEGG" id="ruf:TH63_12835"/>
<keyword evidence="1" id="KW-1133">Transmembrane helix</keyword>
<feature type="transmembrane region" description="Helical" evidence="1">
    <location>
        <begin position="120"/>
        <end position="138"/>
    </location>
</feature>
<dbReference type="PATRIC" id="fig|1379910.4.peg.2783"/>
<evidence type="ECO:0000313" key="2">
    <source>
        <dbReference type="EMBL" id="AKQ46309.1"/>
    </source>
</evidence>
<dbReference type="AlphaFoldDB" id="A0A0H4VRC3"/>
<name>A0A0H4VRC3_9BACT</name>
<keyword evidence="1" id="KW-0812">Transmembrane</keyword>
<organism evidence="2 3">
    <name type="scientific">Rufibacter radiotolerans</name>
    <dbReference type="NCBI Taxonomy" id="1379910"/>
    <lineage>
        <taxon>Bacteria</taxon>
        <taxon>Pseudomonadati</taxon>
        <taxon>Bacteroidota</taxon>
        <taxon>Cytophagia</taxon>
        <taxon>Cytophagales</taxon>
        <taxon>Hymenobacteraceae</taxon>
        <taxon>Rufibacter</taxon>
    </lineage>
</organism>
<sequence>MFKGRLKVGSTHLAKMYDKCSAIYYLGFGVFYSTQMDDGGINVSDCSISKVLPPLSQGLVLPPPSGYKGDINKYYLHNGFNQAEESFLLTTNWTIEYALLNAYRNNHREEVKTQINNKDYISYIALALSILAVFIAFFRKRP</sequence>
<evidence type="ECO:0000256" key="1">
    <source>
        <dbReference type="SAM" id="Phobius"/>
    </source>
</evidence>
<dbReference type="Proteomes" id="UP000036458">
    <property type="component" value="Chromosome"/>
</dbReference>
<proteinExistence type="predicted"/>
<reference evidence="2 3" key="1">
    <citation type="submission" date="2015-01" db="EMBL/GenBank/DDBJ databases">
        <title>Rufibacter sp./DG31D/ whole genome sequencing.</title>
        <authorList>
            <person name="Kim M.K."/>
            <person name="Srinivasan S."/>
            <person name="Lee J.-J."/>
        </authorList>
    </citation>
    <scope>NUCLEOTIDE SEQUENCE [LARGE SCALE GENOMIC DNA]</scope>
    <source>
        <strain evidence="2 3">DG31D</strain>
    </source>
</reference>
<gene>
    <name evidence="2" type="ORF">TH63_12835</name>
</gene>
<protein>
    <submittedName>
        <fullName evidence="2">Uncharacterized protein</fullName>
    </submittedName>
</protein>
<accession>A0A0H4VRC3</accession>
<evidence type="ECO:0000313" key="3">
    <source>
        <dbReference type="Proteomes" id="UP000036458"/>
    </source>
</evidence>